<keyword evidence="2" id="KW-1185">Reference proteome</keyword>
<proteinExistence type="predicted"/>
<dbReference type="EMBL" id="FQXZ01000007">
    <property type="protein sequence ID" value="SHH88500.1"/>
    <property type="molecule type" value="Genomic_DNA"/>
</dbReference>
<dbReference type="AlphaFoldDB" id="A0A1M5WLL9"/>
<evidence type="ECO:0000313" key="1">
    <source>
        <dbReference type="EMBL" id="SHH88500.1"/>
    </source>
</evidence>
<accession>A0A1M5WLL9</accession>
<reference evidence="1 2" key="1">
    <citation type="submission" date="2016-11" db="EMBL/GenBank/DDBJ databases">
        <authorList>
            <person name="Jaros S."/>
            <person name="Januszkiewicz K."/>
            <person name="Wedrychowicz H."/>
        </authorList>
    </citation>
    <scope>NUCLEOTIDE SEQUENCE [LARGE SCALE GENOMIC DNA]</scope>
    <source>
        <strain evidence="1 2">CECT 7868</strain>
    </source>
</reference>
<gene>
    <name evidence="1" type="ORF">VA7868_00783</name>
</gene>
<protein>
    <submittedName>
        <fullName evidence="1">Uncharacterized protein</fullName>
    </submittedName>
</protein>
<dbReference type="Proteomes" id="UP000184608">
    <property type="component" value="Unassembled WGS sequence"/>
</dbReference>
<name>A0A1M5WLL9_9VIBR</name>
<dbReference type="STRING" id="1216006.VA7868_00783"/>
<evidence type="ECO:0000313" key="2">
    <source>
        <dbReference type="Proteomes" id="UP000184608"/>
    </source>
</evidence>
<sequence length="61" mass="7116">MYIRLALSSCQPFLYLKLYRSKLRWHLSDCSGINSFSADNKRGEYAKIYSEITKNRASSAY</sequence>
<organism evidence="1 2">
    <name type="scientific">Vibrio aerogenes CECT 7868</name>
    <dbReference type="NCBI Taxonomy" id="1216006"/>
    <lineage>
        <taxon>Bacteria</taxon>
        <taxon>Pseudomonadati</taxon>
        <taxon>Pseudomonadota</taxon>
        <taxon>Gammaproteobacteria</taxon>
        <taxon>Vibrionales</taxon>
        <taxon>Vibrionaceae</taxon>
        <taxon>Vibrio</taxon>
    </lineage>
</organism>